<dbReference type="InterPro" id="IPR036761">
    <property type="entry name" value="TTHA0802/YceI-like_sf"/>
</dbReference>
<dbReference type="PANTHER" id="PTHR34406">
    <property type="entry name" value="PROTEIN YCEI"/>
    <property type="match status" value="1"/>
</dbReference>
<keyword evidence="1" id="KW-0732">Signal</keyword>
<dbReference type="InterPro" id="IPR007372">
    <property type="entry name" value="Lipid/polyisoprenoid-bd_YceI"/>
</dbReference>
<organism evidence="3 4">
    <name type="scientific">Plastoroseomonas arctica</name>
    <dbReference type="NCBI Taxonomy" id="1509237"/>
    <lineage>
        <taxon>Bacteria</taxon>
        <taxon>Pseudomonadati</taxon>
        <taxon>Pseudomonadota</taxon>
        <taxon>Alphaproteobacteria</taxon>
        <taxon>Acetobacterales</taxon>
        <taxon>Acetobacteraceae</taxon>
        <taxon>Plastoroseomonas</taxon>
    </lineage>
</organism>
<dbReference type="EMBL" id="JAAEDH010000022">
    <property type="protein sequence ID" value="MBR0656807.1"/>
    <property type="molecule type" value="Genomic_DNA"/>
</dbReference>
<comment type="caution">
    <text evidence="3">The sequence shown here is derived from an EMBL/GenBank/DDBJ whole genome shotgun (WGS) entry which is preliminary data.</text>
</comment>
<evidence type="ECO:0000313" key="4">
    <source>
        <dbReference type="Proteomes" id="UP001196068"/>
    </source>
</evidence>
<feature type="chain" id="PRO_5042191725" evidence="1">
    <location>
        <begin position="21"/>
        <end position="205"/>
    </location>
</feature>
<dbReference type="Proteomes" id="UP001196068">
    <property type="component" value="Unassembled WGS sequence"/>
</dbReference>
<feature type="domain" description="Lipid/polyisoprenoid-binding YceI-like" evidence="2">
    <location>
        <begin position="31"/>
        <end position="200"/>
    </location>
</feature>
<protein>
    <submittedName>
        <fullName evidence="3">YceI family protein</fullName>
    </submittedName>
</protein>
<reference evidence="3" key="2">
    <citation type="journal article" date="2021" name="Syst. Appl. Microbiol.">
        <title>Roseomonas hellenica sp. nov., isolated from roots of wild-growing Alkanna tinctoria.</title>
        <authorList>
            <person name="Rat A."/>
            <person name="Naranjo H.D."/>
            <person name="Lebbe L."/>
            <person name="Cnockaert M."/>
            <person name="Krigas N."/>
            <person name="Grigoriadou K."/>
            <person name="Maloupa E."/>
            <person name="Willems A."/>
        </authorList>
    </citation>
    <scope>NUCLEOTIDE SEQUENCE</scope>
    <source>
        <strain evidence="3">LMG 28251</strain>
    </source>
</reference>
<name>A0AAF1JYB9_9PROT</name>
<dbReference type="SUPFAM" id="SSF101874">
    <property type="entry name" value="YceI-like"/>
    <property type="match status" value="1"/>
</dbReference>
<feature type="signal peptide" evidence="1">
    <location>
        <begin position="1"/>
        <end position="20"/>
    </location>
</feature>
<accession>A0AAF1JYB9</accession>
<gene>
    <name evidence="3" type="ORF">GXW79_17135</name>
</gene>
<sequence length="205" mass="22300">MARWLALAALLIAAAVPAHAQTALSEMPTGEYRIDPAHASVTWRVSHFGLSFYTARFTRIEATLTLDPARPAESRLTVAIDPLSVRTDFPGPPDFDAEIARGANFLNAGQNPRIGFVATRIEPTGDRNARIHGDLTLLGVTRPLVIEARFNGALREHPIERVPALGFSGRAVVARSAWGFTHLAPAIGDEVEVLIEAEFHQRARP</sequence>
<evidence type="ECO:0000259" key="2">
    <source>
        <dbReference type="SMART" id="SM00867"/>
    </source>
</evidence>
<keyword evidence="4" id="KW-1185">Reference proteome</keyword>
<dbReference type="SMART" id="SM00867">
    <property type="entry name" value="YceI"/>
    <property type="match status" value="1"/>
</dbReference>
<dbReference type="PANTHER" id="PTHR34406:SF1">
    <property type="entry name" value="PROTEIN YCEI"/>
    <property type="match status" value="1"/>
</dbReference>
<dbReference type="Gene3D" id="2.40.128.110">
    <property type="entry name" value="Lipid/polyisoprenoid-binding, YceI-like"/>
    <property type="match status" value="1"/>
</dbReference>
<dbReference type="AlphaFoldDB" id="A0AAF1JYB9"/>
<dbReference type="RefSeq" id="WP_211875675.1">
    <property type="nucleotide sequence ID" value="NZ_JAAEDH010000022.1"/>
</dbReference>
<evidence type="ECO:0000256" key="1">
    <source>
        <dbReference type="SAM" id="SignalP"/>
    </source>
</evidence>
<dbReference type="Pfam" id="PF04264">
    <property type="entry name" value="YceI"/>
    <property type="match status" value="1"/>
</dbReference>
<reference evidence="3" key="1">
    <citation type="submission" date="2020-01" db="EMBL/GenBank/DDBJ databases">
        <authorList>
            <person name="Rat A."/>
        </authorList>
    </citation>
    <scope>NUCLEOTIDE SEQUENCE</scope>
    <source>
        <strain evidence="3">LMG 28251</strain>
    </source>
</reference>
<evidence type="ECO:0000313" key="3">
    <source>
        <dbReference type="EMBL" id="MBR0656807.1"/>
    </source>
</evidence>
<proteinExistence type="predicted"/>